<name>A0A975BWJ9_9BACT</name>
<sequence>MSIDQKTIGEIFGQASNASDFFYELGGIVLDEFSYIRIIGQIERAEGPDTYKMLKACLQRVLRPYCHINSIPNDASQKRLRAVLSLYFVWEGVFSYGQAAGHELWPHIFNGLLLPCDANASAQCGRLFLQTLQENDLETFEHVQGGLIYVTKILLHGLIPEIHLNRFIKELVVPEQSNIRGNYLTGNHLIDKIRNSNELECQPKTIQRFIKYGWPVNAQILDKFWDMVKNWDRNGQEQWWRWGLPKYMVDAFSESVNRPQLVAIKKRNKKEGFGGRPHLSFDFESEFPMLIIPPQETCRDSHLEICHCPLDAPQQELSETTKISSVYIDGKYYSDNRNDSVYPSNFWRVQVLGNDFMSVRYDFPVGDDGNAVPFYLFNSETSKLIGNFPENCPKEIIIVYPKQSDFDLDGGTRLTEAIPLYHKWKAWQYVICELEEEESVSFFYEGLNACLTGQIYETISFRWQTSKQNRVQLAGESVGPSWIRCADDRPIITDYKDVQFVFTQRGYMSGELICLDSDDQTRGRFFKLEFQKTGHGFSATFPDMNIRPGTYKVHFRGAIGLDDLTLNFVFLPINEHRRIFSADHPLIADSFRIGFSQQILFEPIDNTDVSMSESKVLDISLKEDNGDAFCALKLFPNSLRPIILLLARSDIRWVRHSEEEHIDWCFWRSRNEDITVQRMDELDRENLLALVEIDHISELLSKKLQKNKNKLRLLFENTTDNTRISLMSDEVRNYKRNSRIWIVRLDKFSDQLKSSLRGIESGSLRFDDYGGQERPVLFTLLRKPEFKDFKVRSVRTDKDSETLNVTWTPHPNEPRKNRVLNFYASDDPAKSIRKNIKDGEQPPVKIKLNPPGKPEIWVAEIDVQKSRFGFNRFADKTSKPQSKWMRISSGWMDWLEWPDIQADDIMTQTPFSENLAHEDNITSWPWCYFLYLFYHGDSQHLHRELRTISGDHIIRKALPFSSGNIWYARDPSRTCLSLKIKPSTIEHKDFSCFQNCKPFQWGQVPEGIEIELCMNTSHRYLGESGTIWCCCREKGNMAPVMKSDSEKFSLSAWLMSAVSPSEKGSVVAQLPIERLWDNPPLLPILGKLPRKDSFFIQEEKKDQVVKHNKDLNTDSPLKIALAESLSKKKDSLSVSPEDNKRAFSLVERWKRWSEGSEVNSLLRRMISGRSEYSPVQIITGAAAFIIRLKANGYEHSIFKNKSDDQHFGKLKKLLDDTLDFIHDFLPQAFLRDLILSELIISWYWNKRLYQSSKDKSSARELERLQDRQKRKIPEPISSPKSAQSTEKIEHPGKIVGSLPVKTGKNRIHSTHLYEQNLKNIWSGPFTNNDFIDNGYNTVTDRVTGLMWQKRGSPKPIKLAQVKTYIEKLNDECFAGYSDWRVPSLEELGTLLTHNKESRNKGLFAYFIDPIFCQKKTSFWASDVLFQYISFYSGSVKYGNDRLKNYVRAVRSEPSTT</sequence>
<dbReference type="EMBL" id="CP061800">
    <property type="protein sequence ID" value="QTA92529.1"/>
    <property type="molecule type" value="Genomic_DNA"/>
</dbReference>
<gene>
    <name evidence="3" type="ORF">dnm_086120</name>
</gene>
<proteinExistence type="predicted"/>
<dbReference type="Pfam" id="PF07603">
    <property type="entry name" value="Lcl_C"/>
    <property type="match status" value="1"/>
</dbReference>
<reference evidence="3" key="1">
    <citation type="journal article" date="2021" name="Microb. Physiol.">
        <title>Proteogenomic Insights into the Physiology of Marine, Sulfate-Reducing, Filamentous Desulfonema limicola and Desulfonema magnum.</title>
        <authorList>
            <person name="Schnaars V."/>
            <person name="Wohlbrand L."/>
            <person name="Scheve S."/>
            <person name="Hinrichs C."/>
            <person name="Reinhardt R."/>
            <person name="Rabus R."/>
        </authorList>
    </citation>
    <scope>NUCLEOTIDE SEQUENCE</scope>
    <source>
        <strain evidence="3">4be13</strain>
    </source>
</reference>
<accession>A0A975BWJ9</accession>
<evidence type="ECO:0000313" key="4">
    <source>
        <dbReference type="Proteomes" id="UP000663722"/>
    </source>
</evidence>
<dbReference type="InterPro" id="IPR011460">
    <property type="entry name" value="Lcl_C"/>
</dbReference>
<feature type="compositionally biased region" description="Basic and acidic residues" evidence="1">
    <location>
        <begin position="1259"/>
        <end position="1273"/>
    </location>
</feature>
<evidence type="ECO:0000259" key="2">
    <source>
        <dbReference type="Pfam" id="PF07603"/>
    </source>
</evidence>
<dbReference type="KEGG" id="dmm:dnm_086120"/>
<dbReference type="Proteomes" id="UP000663722">
    <property type="component" value="Chromosome"/>
</dbReference>
<evidence type="ECO:0000313" key="3">
    <source>
        <dbReference type="EMBL" id="QTA92529.1"/>
    </source>
</evidence>
<keyword evidence="4" id="KW-1185">Reference proteome</keyword>
<protein>
    <submittedName>
        <fullName evidence="3">DUF1566</fullName>
    </submittedName>
</protein>
<feature type="domain" description="Lcl C-terminal" evidence="2">
    <location>
        <begin position="1336"/>
        <end position="1450"/>
    </location>
</feature>
<evidence type="ECO:0000256" key="1">
    <source>
        <dbReference type="SAM" id="MobiDB-lite"/>
    </source>
</evidence>
<feature type="region of interest" description="Disordered" evidence="1">
    <location>
        <begin position="1259"/>
        <end position="1295"/>
    </location>
</feature>
<organism evidence="3 4">
    <name type="scientific">Desulfonema magnum</name>
    <dbReference type="NCBI Taxonomy" id="45655"/>
    <lineage>
        <taxon>Bacteria</taxon>
        <taxon>Pseudomonadati</taxon>
        <taxon>Thermodesulfobacteriota</taxon>
        <taxon>Desulfobacteria</taxon>
        <taxon>Desulfobacterales</taxon>
        <taxon>Desulfococcaceae</taxon>
        <taxon>Desulfonema</taxon>
    </lineage>
</organism>